<dbReference type="AlphaFoldDB" id="A0A385DFW7"/>
<proteinExistence type="predicted"/>
<reference evidence="2 3" key="1">
    <citation type="submission" date="2018-08" db="EMBL/GenBank/DDBJ databases">
        <authorList>
            <person name="Ferrada E.E."/>
            <person name="Latorre B.A."/>
        </authorList>
    </citation>
    <scope>NUCLEOTIDE SEQUENCE [LARGE SCALE GENOMIC DNA]</scope>
    <source>
        <strain evidence="2 3">VK-A60T</strain>
    </source>
</reference>
<feature type="region of interest" description="Disordered" evidence="1">
    <location>
        <begin position="1"/>
        <end position="107"/>
    </location>
</feature>
<name>A0A385DFW7_9ACTN</name>
<evidence type="ECO:0000313" key="2">
    <source>
        <dbReference type="EMBL" id="AXQ56577.1"/>
    </source>
</evidence>
<dbReference type="Proteomes" id="UP000259636">
    <property type="component" value="Chromosome"/>
</dbReference>
<feature type="compositionally biased region" description="Low complexity" evidence="1">
    <location>
        <begin position="42"/>
        <end position="58"/>
    </location>
</feature>
<organism evidence="2 3">
    <name type="scientific">Streptomyces koyangensis</name>
    <dbReference type="NCBI Taxonomy" id="188770"/>
    <lineage>
        <taxon>Bacteria</taxon>
        <taxon>Bacillati</taxon>
        <taxon>Actinomycetota</taxon>
        <taxon>Actinomycetes</taxon>
        <taxon>Kitasatosporales</taxon>
        <taxon>Streptomycetaceae</taxon>
        <taxon>Streptomyces</taxon>
        <taxon>Streptomyces aurantiacus group</taxon>
    </lineage>
</organism>
<protein>
    <submittedName>
        <fullName evidence="2">Uncharacterized protein</fullName>
    </submittedName>
</protein>
<evidence type="ECO:0000256" key="1">
    <source>
        <dbReference type="SAM" id="MobiDB-lite"/>
    </source>
</evidence>
<dbReference type="EMBL" id="CP031742">
    <property type="protein sequence ID" value="AXQ56577.1"/>
    <property type="molecule type" value="Genomic_DNA"/>
</dbReference>
<feature type="compositionally biased region" description="Low complexity" evidence="1">
    <location>
        <begin position="26"/>
        <end position="36"/>
    </location>
</feature>
<evidence type="ECO:0000313" key="3">
    <source>
        <dbReference type="Proteomes" id="UP000259636"/>
    </source>
</evidence>
<feature type="compositionally biased region" description="Basic residues" evidence="1">
    <location>
        <begin position="84"/>
        <end position="96"/>
    </location>
</feature>
<sequence length="107" mass="11209">MERRTLLLCRARRRDHRVPGPRAGDPLARAGVPVGPAGAGQRGPADPAGDPGAPSLASRAAPWAHLGPGHVLDPVPAGPGHGLLARRLRRPPRPPAHRSPGPRREET</sequence>
<dbReference type="KEGG" id="sky:D0C37_19605"/>
<accession>A0A385DFW7</accession>
<gene>
    <name evidence="2" type="ORF">D0C37_19605</name>
</gene>